<feature type="domain" description="HTH lysR-type" evidence="6">
    <location>
        <begin position="6"/>
        <end position="65"/>
    </location>
</feature>
<evidence type="ECO:0000256" key="5">
    <source>
        <dbReference type="ARBA" id="ARBA00023163"/>
    </source>
</evidence>
<dbReference type="Proteomes" id="UP001287059">
    <property type="component" value="Unassembled WGS sequence"/>
</dbReference>
<evidence type="ECO:0000313" key="7">
    <source>
        <dbReference type="EMBL" id="MDX8478723.1"/>
    </source>
</evidence>
<dbReference type="PANTHER" id="PTHR30118:SF15">
    <property type="entry name" value="TRANSCRIPTIONAL REGULATORY PROTEIN"/>
    <property type="match status" value="1"/>
</dbReference>
<evidence type="ECO:0000256" key="1">
    <source>
        <dbReference type="ARBA" id="ARBA00009437"/>
    </source>
</evidence>
<dbReference type="RefSeq" id="WP_320287103.1">
    <property type="nucleotide sequence ID" value="NZ_JAVIIW010000008.1"/>
</dbReference>
<keyword evidence="8" id="KW-1185">Reference proteome</keyword>
<dbReference type="SUPFAM" id="SSF53850">
    <property type="entry name" value="Periplasmic binding protein-like II"/>
    <property type="match status" value="1"/>
</dbReference>
<protein>
    <submittedName>
        <fullName evidence="7">LysR family transcriptional regulator</fullName>
    </submittedName>
</protein>
<evidence type="ECO:0000256" key="4">
    <source>
        <dbReference type="ARBA" id="ARBA00023125"/>
    </source>
</evidence>
<gene>
    <name evidence="7" type="ORF">RFN28_09535</name>
</gene>
<dbReference type="PANTHER" id="PTHR30118">
    <property type="entry name" value="HTH-TYPE TRANSCRIPTIONAL REGULATOR LEUO-RELATED"/>
    <property type="match status" value="1"/>
</dbReference>
<accession>A0ABU4XVK1</accession>
<dbReference type="Pfam" id="PF00126">
    <property type="entry name" value="HTH_1"/>
    <property type="match status" value="1"/>
</dbReference>
<dbReference type="InterPro" id="IPR036390">
    <property type="entry name" value="WH_DNA-bd_sf"/>
</dbReference>
<keyword evidence="3" id="KW-0805">Transcription regulation</keyword>
<keyword evidence="5" id="KW-0804">Transcription</keyword>
<dbReference type="InterPro" id="IPR000847">
    <property type="entry name" value="LysR_HTH_N"/>
</dbReference>
<keyword evidence="4" id="KW-0238">DNA-binding</keyword>
<dbReference type="Pfam" id="PF03466">
    <property type="entry name" value="LysR_substrate"/>
    <property type="match status" value="1"/>
</dbReference>
<keyword evidence="2" id="KW-0536">Nodulation</keyword>
<reference evidence="7 8" key="1">
    <citation type="submission" date="2023-08" db="EMBL/GenBank/DDBJ databases">
        <title>Implementing the SeqCode for naming new Mesorhizobium species isolated from Vachellia karroo root nodules.</title>
        <authorList>
            <person name="Van Lill M."/>
        </authorList>
    </citation>
    <scope>NUCLEOTIDE SEQUENCE [LARGE SCALE GENOMIC DNA]</scope>
    <source>
        <strain evidence="7 8">VK24D</strain>
    </source>
</reference>
<dbReference type="InterPro" id="IPR050389">
    <property type="entry name" value="LysR-type_TF"/>
</dbReference>
<dbReference type="InterPro" id="IPR036388">
    <property type="entry name" value="WH-like_DNA-bd_sf"/>
</dbReference>
<evidence type="ECO:0000256" key="3">
    <source>
        <dbReference type="ARBA" id="ARBA00023015"/>
    </source>
</evidence>
<dbReference type="Gene3D" id="3.40.190.10">
    <property type="entry name" value="Periplasmic binding protein-like II"/>
    <property type="match status" value="2"/>
</dbReference>
<name>A0ABU4XVK1_9HYPH</name>
<organism evidence="7 8">
    <name type="scientific">Mesorhizobium album</name>
    <dbReference type="NCBI Taxonomy" id="3072314"/>
    <lineage>
        <taxon>Bacteria</taxon>
        <taxon>Pseudomonadati</taxon>
        <taxon>Pseudomonadota</taxon>
        <taxon>Alphaproteobacteria</taxon>
        <taxon>Hyphomicrobiales</taxon>
        <taxon>Phyllobacteriaceae</taxon>
        <taxon>Mesorhizobium</taxon>
    </lineage>
</organism>
<dbReference type="InterPro" id="IPR005119">
    <property type="entry name" value="LysR_subst-bd"/>
</dbReference>
<comment type="caution">
    <text evidence="7">The sequence shown here is derived from an EMBL/GenBank/DDBJ whole genome shotgun (WGS) entry which is preliminary data.</text>
</comment>
<dbReference type="Gene3D" id="1.10.10.10">
    <property type="entry name" value="Winged helix-like DNA-binding domain superfamily/Winged helix DNA-binding domain"/>
    <property type="match status" value="1"/>
</dbReference>
<evidence type="ECO:0000259" key="6">
    <source>
        <dbReference type="PROSITE" id="PS50931"/>
    </source>
</evidence>
<comment type="similarity">
    <text evidence="1">Belongs to the LysR transcriptional regulatory family.</text>
</comment>
<dbReference type="SUPFAM" id="SSF46785">
    <property type="entry name" value="Winged helix' DNA-binding domain"/>
    <property type="match status" value="1"/>
</dbReference>
<dbReference type="PROSITE" id="PS50931">
    <property type="entry name" value="HTH_LYSR"/>
    <property type="match status" value="1"/>
</dbReference>
<dbReference type="EMBL" id="JAVIIW010000008">
    <property type="protein sequence ID" value="MDX8478723.1"/>
    <property type="molecule type" value="Genomic_DNA"/>
</dbReference>
<evidence type="ECO:0000256" key="2">
    <source>
        <dbReference type="ARBA" id="ARBA00022458"/>
    </source>
</evidence>
<proteinExistence type="inferred from homology"/>
<evidence type="ECO:0000313" key="8">
    <source>
        <dbReference type="Proteomes" id="UP001287059"/>
    </source>
</evidence>
<sequence length="306" mass="34416">MDIKGIDLNLLVSLDVLLKERNVTHAAARLNLSQPALSAQLSRLRQAFEDPLLIPADNGRGMDPTALALELVEPLHAALKDLEVLVRRRPRFDALNDIRDFRIATTDNGVVVIGLPLLRRLQTEAGSGIRLAFRLLDSTGSTEQVDRDEIDLLIAPPSMVPSMLKSRRLYDETYSMVQRKFHPRGDRRPDLDAYCALDHILVSLDGGGFEGRVDKVLAETDRSRRVVLSMPSFTLVPPVLRTTDYVCTMPTRFVRTLDDDCECFELPFLVPGFAMHMAWHARHHHDPANLWLRQQVLGTAQRAEAS</sequence>